<feature type="region of interest" description="Disordered" evidence="3">
    <location>
        <begin position="518"/>
        <end position="541"/>
    </location>
</feature>
<feature type="compositionally biased region" description="Basic and acidic residues" evidence="3">
    <location>
        <begin position="864"/>
        <end position="873"/>
    </location>
</feature>
<dbReference type="SUPFAM" id="SSF57414">
    <property type="entry name" value="Hairpin loop containing domain-like"/>
    <property type="match status" value="2"/>
</dbReference>
<dbReference type="Pfam" id="PF02469">
    <property type="entry name" value="Fasciclin"/>
    <property type="match status" value="1"/>
</dbReference>
<keyword evidence="4" id="KW-0472">Membrane</keyword>
<dbReference type="Pfam" id="PF00024">
    <property type="entry name" value="PAN_1"/>
    <property type="match status" value="1"/>
</dbReference>
<dbReference type="GO" id="GO:0006508">
    <property type="term" value="P:proteolysis"/>
    <property type="evidence" value="ECO:0007669"/>
    <property type="project" value="InterPro"/>
</dbReference>
<dbReference type="InterPro" id="IPR036378">
    <property type="entry name" value="FAS1_dom_sf"/>
</dbReference>
<organism evidence="8 9">
    <name type="scientific">Vitrella brassicaformis (strain CCMP3155)</name>
    <dbReference type="NCBI Taxonomy" id="1169540"/>
    <lineage>
        <taxon>Eukaryota</taxon>
        <taxon>Sar</taxon>
        <taxon>Alveolata</taxon>
        <taxon>Colpodellida</taxon>
        <taxon>Vitrellaceae</taxon>
        <taxon>Vitrella</taxon>
    </lineage>
</organism>
<accession>A0A0G4EX32</accession>
<dbReference type="STRING" id="1169540.A0A0G4EX32"/>
<keyword evidence="2" id="KW-1015">Disulfide bond</keyword>
<evidence type="ECO:0000313" key="9">
    <source>
        <dbReference type="Proteomes" id="UP000041254"/>
    </source>
</evidence>
<keyword evidence="5" id="KW-0732">Signal</keyword>
<feature type="domain" description="FAS1" evidence="6">
    <location>
        <begin position="260"/>
        <end position="396"/>
    </location>
</feature>
<feature type="transmembrane region" description="Helical" evidence="4">
    <location>
        <begin position="805"/>
        <end position="830"/>
    </location>
</feature>
<feature type="compositionally biased region" description="Polar residues" evidence="3">
    <location>
        <begin position="736"/>
        <end position="752"/>
    </location>
</feature>
<dbReference type="InParanoid" id="A0A0G4EX32"/>
<feature type="compositionally biased region" description="Low complexity" evidence="3">
    <location>
        <begin position="782"/>
        <end position="793"/>
    </location>
</feature>
<keyword evidence="1" id="KW-0677">Repeat</keyword>
<dbReference type="GO" id="GO:0005576">
    <property type="term" value="C:extracellular region"/>
    <property type="evidence" value="ECO:0007669"/>
    <property type="project" value="InterPro"/>
</dbReference>
<feature type="compositionally biased region" description="Acidic residues" evidence="3">
    <location>
        <begin position="444"/>
        <end position="481"/>
    </location>
</feature>
<dbReference type="EMBL" id="CDMY01000338">
    <property type="protein sequence ID" value="CEM03348.1"/>
    <property type="molecule type" value="Genomic_DNA"/>
</dbReference>
<evidence type="ECO:0008006" key="10">
    <source>
        <dbReference type="Google" id="ProtNLM"/>
    </source>
</evidence>
<dbReference type="CDD" id="cd01100">
    <property type="entry name" value="APPLE_Factor_XI_like"/>
    <property type="match status" value="1"/>
</dbReference>
<dbReference type="Gene3D" id="3.50.4.10">
    <property type="entry name" value="Hepatocyte Growth Factor"/>
    <property type="match status" value="2"/>
</dbReference>
<sequence length="891" mass="93699">MMRLLPGLSILLAASTVTSQFTGGAITIGADVPDIPPAAALPTGCTWADSAVDGGLTATLDGKNVTSTARACQAACQSDPECDYFTLSTSEGGERSCRLYEGRGAVRVASTEATTGPRTCSSECSVLYDEDCSQTRCCAHPEAVCVEMDKGNAQCRMLDDPCPPPESSSQWTCNILDSPSLSCFEANIGYGEDQLLDIQGASDIPSAAECQQLCAATEECKGFTFSFQDRGSCFLKKGSAPKLVGEGLVSGPQRCLPDELPILSQLLGEYSDLTTFVDAVRAELRDVWERMVEAEDDGSPLTILAPTNTAFASVDLAAADESLRQILLHHIISAEPALLSADVQPSTSPSTVDSMAERPLSFSRYVNGSLYVDSARVLTPDVRAKNGALHLVDRVIVPQAMTIDLSDPPVTFGEAATQTESNDLVAPSTGKASDSLIEGVVAEEEAASPAPVEDDGDDTSPAPDTDEGDDTTPAPADDETDTDRYAAAVPPAPPAAAAAAAAVAEVEAIDPDDKDIIEFHDDDEQPEPQPQPPSPSCQDASNARAVLGMECADAVARLGCDYRVTTVPPSIRGVVSDLPPLLSSTRVSTVCRSSCSACDGDTDGGRRSAAEMMREAAEGEVEVLQVRITELSLRDLTGHREVIEAFKSVLADALAQSLNVRTTDMEIIQLLGEDAIIARFTVASSALAERFEGSRVKLRTAWMDMVQNPSSPFRRQFAIDGAYPPFSIITTPELPPSNQDIQEVTLPKTTPGQPKDEQTDAVPDQADETGVIDGNRSPGSMADAASVDSKSAAAGGGKDNSVVPLWAWVLVGAGAALLLLTIPMCLLSAAKRRKGVKGKRRGGVYEARAPATTPCSDHMDGGYHHDGHVDESPRGSSCTADTATHPGNVMV</sequence>
<feature type="domain" description="Apple" evidence="7">
    <location>
        <begin position="45"/>
        <end position="120"/>
    </location>
</feature>
<feature type="chain" id="PRO_5005187763" description="FAS1 domain-containing protein" evidence="5">
    <location>
        <begin position="20"/>
        <end position="891"/>
    </location>
</feature>
<dbReference type="SMART" id="SM00554">
    <property type="entry name" value="FAS1"/>
    <property type="match status" value="1"/>
</dbReference>
<dbReference type="Pfam" id="PF14295">
    <property type="entry name" value="PAN_4"/>
    <property type="match status" value="1"/>
</dbReference>
<feature type="signal peptide" evidence="5">
    <location>
        <begin position="1"/>
        <end position="19"/>
    </location>
</feature>
<protein>
    <recommendedName>
        <fullName evidence="10">FAS1 domain-containing protein</fullName>
    </recommendedName>
</protein>
<evidence type="ECO:0000256" key="1">
    <source>
        <dbReference type="ARBA" id="ARBA00022737"/>
    </source>
</evidence>
<evidence type="ECO:0000256" key="3">
    <source>
        <dbReference type="SAM" id="MobiDB-lite"/>
    </source>
</evidence>
<dbReference type="InterPro" id="IPR003609">
    <property type="entry name" value="Pan_app"/>
</dbReference>
<gene>
    <name evidence="8" type="ORF">Vbra_2466</name>
</gene>
<evidence type="ECO:0000256" key="5">
    <source>
        <dbReference type="SAM" id="SignalP"/>
    </source>
</evidence>
<keyword evidence="4" id="KW-0812">Transmembrane</keyword>
<dbReference type="PROSITE" id="PS50213">
    <property type="entry name" value="FAS1"/>
    <property type="match status" value="1"/>
</dbReference>
<evidence type="ECO:0000256" key="4">
    <source>
        <dbReference type="SAM" id="Phobius"/>
    </source>
</evidence>
<dbReference type="InterPro" id="IPR000177">
    <property type="entry name" value="Apple"/>
</dbReference>
<keyword evidence="9" id="KW-1185">Reference proteome</keyword>
<feature type="region of interest" description="Disordered" evidence="3">
    <location>
        <begin position="444"/>
        <end position="505"/>
    </location>
</feature>
<name>A0A0G4EX32_VITBC</name>
<dbReference type="VEuPathDB" id="CryptoDB:Vbra_2466"/>
<dbReference type="SMART" id="SM00223">
    <property type="entry name" value="APPLE"/>
    <property type="match status" value="2"/>
</dbReference>
<evidence type="ECO:0000259" key="6">
    <source>
        <dbReference type="PROSITE" id="PS50213"/>
    </source>
</evidence>
<evidence type="ECO:0000256" key="2">
    <source>
        <dbReference type="ARBA" id="ARBA00023157"/>
    </source>
</evidence>
<dbReference type="AlphaFoldDB" id="A0A0G4EX32"/>
<dbReference type="PROSITE" id="PS50948">
    <property type="entry name" value="PAN"/>
    <property type="match status" value="2"/>
</dbReference>
<dbReference type="InterPro" id="IPR050904">
    <property type="entry name" value="Adhesion/Biosynth-related"/>
</dbReference>
<keyword evidence="4" id="KW-1133">Transmembrane helix</keyword>
<dbReference type="OrthoDB" id="286301at2759"/>
<dbReference type="PANTHER" id="PTHR10900">
    <property type="entry name" value="PERIOSTIN-RELATED"/>
    <property type="match status" value="1"/>
</dbReference>
<dbReference type="Proteomes" id="UP000041254">
    <property type="component" value="Unassembled WGS sequence"/>
</dbReference>
<feature type="region of interest" description="Disordered" evidence="3">
    <location>
        <begin position="864"/>
        <end position="891"/>
    </location>
</feature>
<dbReference type="InterPro" id="IPR000782">
    <property type="entry name" value="FAS1_domain"/>
</dbReference>
<reference evidence="8 9" key="1">
    <citation type="submission" date="2014-11" db="EMBL/GenBank/DDBJ databases">
        <authorList>
            <person name="Zhu J."/>
            <person name="Qi W."/>
            <person name="Song R."/>
        </authorList>
    </citation>
    <scope>NUCLEOTIDE SEQUENCE [LARGE SCALE GENOMIC DNA]</scope>
</reference>
<dbReference type="SUPFAM" id="SSF82153">
    <property type="entry name" value="FAS1 domain"/>
    <property type="match status" value="1"/>
</dbReference>
<proteinExistence type="predicted"/>
<dbReference type="PANTHER" id="PTHR10900:SF77">
    <property type="entry name" value="FI19380P1"/>
    <property type="match status" value="1"/>
</dbReference>
<evidence type="ECO:0000313" key="8">
    <source>
        <dbReference type="EMBL" id="CEM03348.1"/>
    </source>
</evidence>
<feature type="region of interest" description="Disordered" evidence="3">
    <location>
        <begin position="730"/>
        <end position="796"/>
    </location>
</feature>
<feature type="compositionally biased region" description="Low complexity" evidence="3">
    <location>
        <begin position="495"/>
        <end position="505"/>
    </location>
</feature>
<dbReference type="Gene3D" id="2.30.180.10">
    <property type="entry name" value="FAS1 domain"/>
    <property type="match status" value="1"/>
</dbReference>
<evidence type="ECO:0000259" key="7">
    <source>
        <dbReference type="PROSITE" id="PS50948"/>
    </source>
</evidence>
<feature type="domain" description="Apple" evidence="7">
    <location>
        <begin position="183"/>
        <end position="255"/>
    </location>
</feature>